<comment type="similarity">
    <text evidence="2 10">Belongs to the enoyl-CoA hydratase/isomerase family.</text>
</comment>
<evidence type="ECO:0000256" key="5">
    <source>
        <dbReference type="ARBA" id="ARBA00023239"/>
    </source>
</evidence>
<accession>A0A931E1P5</accession>
<dbReference type="PANTHER" id="PTHR43802">
    <property type="entry name" value="ENOYL-COA HYDRATASE"/>
    <property type="match status" value="1"/>
</dbReference>
<dbReference type="GO" id="GO:0004300">
    <property type="term" value="F:enoyl-CoA hydratase activity"/>
    <property type="evidence" value="ECO:0007669"/>
    <property type="project" value="UniProtKB-EC"/>
</dbReference>
<evidence type="ECO:0000256" key="6">
    <source>
        <dbReference type="ARBA" id="ARBA00023709"/>
    </source>
</evidence>
<comment type="function">
    <text evidence="1">Could possibly oxidize fatty acids using specific components.</text>
</comment>
<comment type="caution">
    <text evidence="11">The sequence shown here is derived from an EMBL/GenBank/DDBJ whole genome shotgun (WGS) entry which is preliminary data.</text>
</comment>
<keyword evidence="4" id="KW-0443">Lipid metabolism</keyword>
<dbReference type="CDD" id="cd06558">
    <property type="entry name" value="crotonase-like"/>
    <property type="match status" value="1"/>
</dbReference>
<dbReference type="EC" id="4.2.1.17" evidence="3"/>
<comment type="catalytic activity">
    <reaction evidence="6">
        <text>a (3S)-3-hydroxyacyl-CoA = a (2E)-enoyl-CoA + H2O</text>
        <dbReference type="Rhea" id="RHEA:16105"/>
        <dbReference type="ChEBI" id="CHEBI:15377"/>
        <dbReference type="ChEBI" id="CHEBI:57318"/>
        <dbReference type="ChEBI" id="CHEBI:58856"/>
        <dbReference type="EC" id="4.2.1.17"/>
    </reaction>
</comment>
<dbReference type="PANTHER" id="PTHR43802:SF1">
    <property type="entry name" value="IP11341P-RELATED"/>
    <property type="match status" value="1"/>
</dbReference>
<keyword evidence="5 11" id="KW-0456">Lyase</keyword>
<evidence type="ECO:0000256" key="3">
    <source>
        <dbReference type="ARBA" id="ARBA00012076"/>
    </source>
</evidence>
<keyword evidence="4" id="KW-0276">Fatty acid metabolism</keyword>
<dbReference type="EMBL" id="JADOUE010000001">
    <property type="protein sequence ID" value="MBG6122151.1"/>
    <property type="molecule type" value="Genomic_DNA"/>
</dbReference>
<organism evidence="11 12">
    <name type="scientific">Corynebacterium aquatimens</name>
    <dbReference type="NCBI Taxonomy" id="1190508"/>
    <lineage>
        <taxon>Bacteria</taxon>
        <taxon>Bacillati</taxon>
        <taxon>Actinomycetota</taxon>
        <taxon>Actinomycetes</taxon>
        <taxon>Mycobacteriales</taxon>
        <taxon>Corynebacteriaceae</taxon>
        <taxon>Corynebacterium</taxon>
    </lineage>
</organism>
<sequence>MTESTPQPVATYEVDGHVAVIAFNRLDAMNAVNSELSDTVGNYIEQANAEDNVRVIVLTGNGRTFCAGADLKEIAQGKSVFSEEHPEWGFAGVAQHWSDKPIIAAVHGFALGGGFEAAISCDLIIAAEGTKFGLPEVKRGLVAAAGGVVRTPRQIPLRRAAELVLTGEPISAETALDWGLINRIVPGESLLEEAKKLAASIAANGPLAVKQSKLSLHQATSAGNDWNAEWSNIDPWKANQEAWDLIFASADAREGATAFAEKREPKWTGK</sequence>
<evidence type="ECO:0000256" key="9">
    <source>
        <dbReference type="ARBA" id="ARBA00073436"/>
    </source>
</evidence>
<dbReference type="Proteomes" id="UP000658613">
    <property type="component" value="Unassembled WGS sequence"/>
</dbReference>
<evidence type="ECO:0000256" key="4">
    <source>
        <dbReference type="ARBA" id="ARBA00022832"/>
    </source>
</evidence>
<proteinExistence type="inferred from homology"/>
<comment type="catalytic activity">
    <reaction evidence="7">
        <text>a 4-saturated-(3S)-3-hydroxyacyl-CoA = a (3E)-enoyl-CoA + H2O</text>
        <dbReference type="Rhea" id="RHEA:20724"/>
        <dbReference type="ChEBI" id="CHEBI:15377"/>
        <dbReference type="ChEBI" id="CHEBI:58521"/>
        <dbReference type="ChEBI" id="CHEBI:137480"/>
        <dbReference type="EC" id="4.2.1.17"/>
    </reaction>
</comment>
<evidence type="ECO:0000256" key="8">
    <source>
        <dbReference type="ARBA" id="ARBA00039456"/>
    </source>
</evidence>
<dbReference type="SUPFAM" id="SSF52096">
    <property type="entry name" value="ClpP/crotonase"/>
    <property type="match status" value="1"/>
</dbReference>
<evidence type="ECO:0000313" key="12">
    <source>
        <dbReference type="Proteomes" id="UP000658613"/>
    </source>
</evidence>
<keyword evidence="12" id="KW-1185">Reference proteome</keyword>
<dbReference type="Gene3D" id="1.10.12.10">
    <property type="entry name" value="Lyase 2-enoyl-coa Hydratase, Chain A, domain 2"/>
    <property type="match status" value="1"/>
</dbReference>
<name>A0A931E1P5_9CORY</name>
<dbReference type="InterPro" id="IPR018376">
    <property type="entry name" value="Enoyl-CoA_hyd/isom_CS"/>
</dbReference>
<dbReference type="GO" id="GO:0006631">
    <property type="term" value="P:fatty acid metabolic process"/>
    <property type="evidence" value="ECO:0007669"/>
    <property type="project" value="UniProtKB-KW"/>
</dbReference>
<dbReference type="PROSITE" id="PS00166">
    <property type="entry name" value="ENOYL_COA_HYDRATASE"/>
    <property type="match status" value="1"/>
</dbReference>
<evidence type="ECO:0000256" key="1">
    <source>
        <dbReference type="ARBA" id="ARBA00002994"/>
    </source>
</evidence>
<dbReference type="InterPro" id="IPR001753">
    <property type="entry name" value="Enoyl-CoA_hydra/iso"/>
</dbReference>
<evidence type="ECO:0000313" key="11">
    <source>
        <dbReference type="EMBL" id="MBG6122151.1"/>
    </source>
</evidence>
<gene>
    <name evidence="11" type="ORF">IW254_001120</name>
</gene>
<dbReference type="AlphaFoldDB" id="A0A931E1P5"/>
<protein>
    <recommendedName>
        <fullName evidence="8">Probable enoyl-CoA hydratase EchA17</fullName>
        <ecNumber evidence="3">4.2.1.17</ecNumber>
    </recommendedName>
    <alternativeName>
        <fullName evidence="9">Probable enoyl-CoA hydratase echA17</fullName>
    </alternativeName>
</protein>
<reference evidence="11" key="1">
    <citation type="submission" date="2020-11" db="EMBL/GenBank/DDBJ databases">
        <title>Sequencing the genomes of 1000 actinobacteria strains.</title>
        <authorList>
            <person name="Klenk H.-P."/>
        </authorList>
    </citation>
    <scope>NUCLEOTIDE SEQUENCE</scope>
    <source>
        <strain evidence="11">DSM 45632</strain>
    </source>
</reference>
<evidence type="ECO:0000256" key="7">
    <source>
        <dbReference type="ARBA" id="ARBA00023717"/>
    </source>
</evidence>
<dbReference type="Gene3D" id="3.90.226.10">
    <property type="entry name" value="2-enoyl-CoA Hydratase, Chain A, domain 1"/>
    <property type="match status" value="1"/>
</dbReference>
<evidence type="ECO:0000256" key="10">
    <source>
        <dbReference type="RuleBase" id="RU003707"/>
    </source>
</evidence>
<dbReference type="InterPro" id="IPR014748">
    <property type="entry name" value="Enoyl-CoA_hydra_C"/>
</dbReference>
<dbReference type="RefSeq" id="WP_196824599.1">
    <property type="nucleotide sequence ID" value="NZ_CP046980.1"/>
</dbReference>
<dbReference type="Pfam" id="PF00378">
    <property type="entry name" value="ECH_1"/>
    <property type="match status" value="1"/>
</dbReference>
<dbReference type="InterPro" id="IPR029045">
    <property type="entry name" value="ClpP/crotonase-like_dom_sf"/>
</dbReference>
<evidence type="ECO:0000256" key="2">
    <source>
        <dbReference type="ARBA" id="ARBA00005254"/>
    </source>
</evidence>
<dbReference type="FunFam" id="3.90.226.10:FF:000009">
    <property type="entry name" value="Carnitinyl-CoA dehydratase"/>
    <property type="match status" value="1"/>
</dbReference>